<keyword evidence="3" id="KW-1185">Reference proteome</keyword>
<gene>
    <name evidence="2" type="ORF">SH580_00120</name>
</gene>
<keyword evidence="1" id="KW-0732">Signal</keyword>
<feature type="chain" id="PRO_5045388027" evidence="1">
    <location>
        <begin position="25"/>
        <end position="241"/>
    </location>
</feature>
<proteinExistence type="predicted"/>
<feature type="signal peptide" evidence="1">
    <location>
        <begin position="1"/>
        <end position="24"/>
    </location>
</feature>
<dbReference type="RefSeq" id="WP_319832967.1">
    <property type="nucleotide sequence ID" value="NZ_CP138858.1"/>
</dbReference>
<protein>
    <submittedName>
        <fullName evidence="2">Uncharacterized protein</fullName>
    </submittedName>
</protein>
<organism evidence="2 3">
    <name type="scientific">Coraliomargarita algicola</name>
    <dbReference type="NCBI Taxonomy" id="3092156"/>
    <lineage>
        <taxon>Bacteria</taxon>
        <taxon>Pseudomonadati</taxon>
        <taxon>Verrucomicrobiota</taxon>
        <taxon>Opitutia</taxon>
        <taxon>Puniceicoccales</taxon>
        <taxon>Coraliomargaritaceae</taxon>
        <taxon>Coraliomargarita</taxon>
    </lineage>
</organism>
<name>A0ABZ0RLX9_9BACT</name>
<evidence type="ECO:0000313" key="3">
    <source>
        <dbReference type="Proteomes" id="UP001324993"/>
    </source>
</evidence>
<dbReference type="EMBL" id="CP138858">
    <property type="protein sequence ID" value="WPJ96103.1"/>
    <property type="molecule type" value="Genomic_DNA"/>
</dbReference>
<evidence type="ECO:0000256" key="1">
    <source>
        <dbReference type="SAM" id="SignalP"/>
    </source>
</evidence>
<sequence length="241" mass="27449">MTEKIQQYLFMLATLCALTFCVNAQNEEEPIFDVNFSIYIWPQNQYIEQGSNLTALPELGYQDIKGIHWFQPREGKKTATMHYTGPNPIRLFTKVQEDEIGLVKQAYTELKIPANNSEFVAFVFPQENINGANGTPLKMSRVMNLDPNRFKEGEPLFVNFSTQEIAFKYGKNQQIIPAGGVISLPVESDGERSPVMLATKVDNEWVTQRTTSLSLSSKARSLILLEPYSDSKKWKIIRIVF</sequence>
<accession>A0ABZ0RLX9</accession>
<evidence type="ECO:0000313" key="2">
    <source>
        <dbReference type="EMBL" id="WPJ96103.1"/>
    </source>
</evidence>
<dbReference type="Proteomes" id="UP001324993">
    <property type="component" value="Chromosome"/>
</dbReference>
<reference evidence="2 3" key="1">
    <citation type="submission" date="2023-11" db="EMBL/GenBank/DDBJ databases">
        <title>Coraliomargarita sp. nov., isolated from marine algae.</title>
        <authorList>
            <person name="Lee J.K."/>
            <person name="Baek J.H."/>
            <person name="Kim J.M."/>
            <person name="Choi D.G."/>
            <person name="Jeon C.O."/>
        </authorList>
    </citation>
    <scope>NUCLEOTIDE SEQUENCE [LARGE SCALE GENOMIC DNA]</scope>
    <source>
        <strain evidence="2 3">J2-16</strain>
    </source>
</reference>